<dbReference type="OrthoDB" id="2948624at2759"/>
<name>A0A8H7CZV7_9AGAR</name>
<dbReference type="AlphaFoldDB" id="A0A8H7CZV7"/>
<proteinExistence type="predicted"/>
<comment type="caution">
    <text evidence="1">The sequence shown here is derived from an EMBL/GenBank/DDBJ whole genome shotgun (WGS) entry which is preliminary data.</text>
</comment>
<evidence type="ECO:0000313" key="1">
    <source>
        <dbReference type="EMBL" id="KAF7356365.1"/>
    </source>
</evidence>
<dbReference type="EMBL" id="JACAZI010000007">
    <property type="protein sequence ID" value="KAF7356365.1"/>
    <property type="molecule type" value="Genomic_DNA"/>
</dbReference>
<sequence>MKSTLCGVIGCPHEFDPPIGARCISIFNHHFLHVFGSVNAFTLEPCAGVPHLYCPFLQPIAACLNLVQLFPHLIRQISHPSLASLCAPFLLARKFKLLRNMCDAVSTSAIFWALSIVPGNRYILLGLISVTLIIYAVNSQRPSHKLRLVEEAIKVAEEILERAQWNCSRNQVELMDETTHLLKAKISASEIRSRLLETDGVTTWKEFVKYLQSLRDITQKMKQCAKEVKEIQTSILRTIEAERRRKISEGVQESQEILDTLISSLMRASLV</sequence>
<gene>
    <name evidence="1" type="ORF">MVEN_00968900</name>
</gene>
<keyword evidence="2" id="KW-1185">Reference proteome</keyword>
<reference evidence="1" key="1">
    <citation type="submission" date="2020-05" db="EMBL/GenBank/DDBJ databases">
        <title>Mycena genomes resolve the evolution of fungal bioluminescence.</title>
        <authorList>
            <person name="Tsai I.J."/>
        </authorList>
    </citation>
    <scope>NUCLEOTIDE SEQUENCE</scope>
    <source>
        <strain evidence="1">CCC161011</strain>
    </source>
</reference>
<organism evidence="1 2">
    <name type="scientific">Mycena venus</name>
    <dbReference type="NCBI Taxonomy" id="2733690"/>
    <lineage>
        <taxon>Eukaryota</taxon>
        <taxon>Fungi</taxon>
        <taxon>Dikarya</taxon>
        <taxon>Basidiomycota</taxon>
        <taxon>Agaricomycotina</taxon>
        <taxon>Agaricomycetes</taxon>
        <taxon>Agaricomycetidae</taxon>
        <taxon>Agaricales</taxon>
        <taxon>Marasmiineae</taxon>
        <taxon>Mycenaceae</taxon>
        <taxon>Mycena</taxon>
    </lineage>
</organism>
<dbReference type="Proteomes" id="UP000620124">
    <property type="component" value="Unassembled WGS sequence"/>
</dbReference>
<accession>A0A8H7CZV7</accession>
<protein>
    <submittedName>
        <fullName evidence="1">Uncharacterized protein</fullName>
    </submittedName>
</protein>
<evidence type="ECO:0000313" key="2">
    <source>
        <dbReference type="Proteomes" id="UP000620124"/>
    </source>
</evidence>